<proteinExistence type="predicted"/>
<dbReference type="RefSeq" id="WP_386376127.1">
    <property type="nucleotide sequence ID" value="NZ_JBHUMP010000045.1"/>
</dbReference>
<reference evidence="3" key="1">
    <citation type="journal article" date="2019" name="Int. J. Syst. Evol. Microbiol.">
        <title>The Global Catalogue of Microorganisms (GCM) 10K type strain sequencing project: providing services to taxonomists for standard genome sequencing and annotation.</title>
        <authorList>
            <consortium name="The Broad Institute Genomics Platform"/>
            <consortium name="The Broad Institute Genome Sequencing Center for Infectious Disease"/>
            <person name="Wu L."/>
            <person name="Ma J."/>
        </authorList>
    </citation>
    <scope>NUCLEOTIDE SEQUENCE [LARGE SCALE GENOMIC DNA]</scope>
    <source>
        <strain evidence="3">TISTR 2562</strain>
    </source>
</reference>
<evidence type="ECO:0000256" key="1">
    <source>
        <dbReference type="SAM" id="Phobius"/>
    </source>
</evidence>
<sequence>MLDQEFSNDVMKLRPRKLRLGRDVERLLEGVCGTEEDSGRSRDRQALRPNADSANAIRCTACGQVEYITREYCRCGHYLVGQIEDEYFAYERGLAEAHERFSTAAERKLKPLRLATLAGLPFMVWPFLHAFLYGATGSLTIWLWMLPGIAIYGLFGLIQAKINAKRNASAQELQAATFEQFLIDRAPVTST</sequence>
<gene>
    <name evidence="2" type="ORF">ACFSUD_19265</name>
</gene>
<keyword evidence="1" id="KW-0472">Membrane</keyword>
<protein>
    <submittedName>
        <fullName evidence="2">Uncharacterized protein</fullName>
    </submittedName>
</protein>
<name>A0ABW5U7A6_9RHOB</name>
<comment type="caution">
    <text evidence="2">The sequence shown here is derived from an EMBL/GenBank/DDBJ whole genome shotgun (WGS) entry which is preliminary data.</text>
</comment>
<organism evidence="2 3">
    <name type="scientific">Sulfitobacter aestuarii</name>
    <dbReference type="NCBI Taxonomy" id="2161676"/>
    <lineage>
        <taxon>Bacteria</taxon>
        <taxon>Pseudomonadati</taxon>
        <taxon>Pseudomonadota</taxon>
        <taxon>Alphaproteobacteria</taxon>
        <taxon>Rhodobacterales</taxon>
        <taxon>Roseobacteraceae</taxon>
        <taxon>Sulfitobacter</taxon>
    </lineage>
</organism>
<feature type="transmembrane region" description="Helical" evidence="1">
    <location>
        <begin position="114"/>
        <end position="135"/>
    </location>
</feature>
<feature type="transmembrane region" description="Helical" evidence="1">
    <location>
        <begin position="141"/>
        <end position="158"/>
    </location>
</feature>
<dbReference type="EMBL" id="JBHUMP010000045">
    <property type="protein sequence ID" value="MFD2741700.1"/>
    <property type="molecule type" value="Genomic_DNA"/>
</dbReference>
<dbReference type="Proteomes" id="UP001597474">
    <property type="component" value="Unassembled WGS sequence"/>
</dbReference>
<keyword evidence="3" id="KW-1185">Reference proteome</keyword>
<keyword evidence="1" id="KW-0812">Transmembrane</keyword>
<evidence type="ECO:0000313" key="2">
    <source>
        <dbReference type="EMBL" id="MFD2741700.1"/>
    </source>
</evidence>
<accession>A0ABW5U7A6</accession>
<keyword evidence="1" id="KW-1133">Transmembrane helix</keyword>
<evidence type="ECO:0000313" key="3">
    <source>
        <dbReference type="Proteomes" id="UP001597474"/>
    </source>
</evidence>